<dbReference type="OrthoDB" id="9807532at2"/>
<reference evidence="1 2" key="1">
    <citation type="submission" date="2019-03" db="EMBL/GenBank/DDBJ databases">
        <title>Genomic Encyclopedia of Type Strains, Phase III (KMG-III): the genomes of soil and plant-associated and newly described type strains.</title>
        <authorList>
            <person name="Whitman W."/>
        </authorList>
    </citation>
    <scope>NUCLEOTIDE SEQUENCE [LARGE SCALE GENOMIC DNA]</scope>
    <source>
        <strain evidence="1 2">VKM Ac-2575</strain>
    </source>
</reference>
<comment type="caution">
    <text evidence="1">The sequence shown here is derived from an EMBL/GenBank/DDBJ whole genome shotgun (WGS) entry which is preliminary data.</text>
</comment>
<dbReference type="Proteomes" id="UP000295151">
    <property type="component" value="Unassembled WGS sequence"/>
</dbReference>
<dbReference type="PANTHER" id="PTHR42830:SF1">
    <property type="entry name" value="OSMOTICALLY INDUCIBLE FAMILY PROTEIN"/>
    <property type="match status" value="1"/>
</dbReference>
<dbReference type="InterPro" id="IPR036102">
    <property type="entry name" value="OsmC/Ohrsf"/>
</dbReference>
<dbReference type="PANTHER" id="PTHR42830">
    <property type="entry name" value="OSMOTICALLY INDUCIBLE FAMILY PROTEIN"/>
    <property type="match status" value="1"/>
</dbReference>
<dbReference type="RefSeq" id="WP_133977496.1">
    <property type="nucleotide sequence ID" value="NZ_SOCE01000001.1"/>
</dbReference>
<dbReference type="Gene3D" id="3.30.300.20">
    <property type="match status" value="1"/>
</dbReference>
<gene>
    <name evidence="1" type="ORF">EV138_1296</name>
</gene>
<dbReference type="SUPFAM" id="SSF82784">
    <property type="entry name" value="OsmC-like"/>
    <property type="match status" value="1"/>
</dbReference>
<evidence type="ECO:0000313" key="1">
    <source>
        <dbReference type="EMBL" id="TDU87768.1"/>
    </source>
</evidence>
<protein>
    <submittedName>
        <fullName evidence="1">Osmotically inducible protein OsmC</fullName>
    </submittedName>
</protein>
<name>A0A4R7T975_9ACTN</name>
<evidence type="ECO:0000313" key="2">
    <source>
        <dbReference type="Proteomes" id="UP000295151"/>
    </source>
</evidence>
<organism evidence="1 2">
    <name type="scientific">Kribbella voronezhensis</name>
    <dbReference type="NCBI Taxonomy" id="2512212"/>
    <lineage>
        <taxon>Bacteria</taxon>
        <taxon>Bacillati</taxon>
        <taxon>Actinomycetota</taxon>
        <taxon>Actinomycetes</taxon>
        <taxon>Propionibacteriales</taxon>
        <taxon>Kribbellaceae</taxon>
        <taxon>Kribbella</taxon>
    </lineage>
</organism>
<proteinExistence type="predicted"/>
<dbReference type="GO" id="GO:0004601">
    <property type="term" value="F:peroxidase activity"/>
    <property type="evidence" value="ECO:0007669"/>
    <property type="project" value="InterPro"/>
</dbReference>
<dbReference type="GO" id="GO:0006979">
    <property type="term" value="P:response to oxidative stress"/>
    <property type="evidence" value="ECO:0007669"/>
    <property type="project" value="InterPro"/>
</dbReference>
<dbReference type="AlphaFoldDB" id="A0A4R7T975"/>
<sequence length="143" mass="14637">MAAIRTAKAHWEGSLLEGAGQVNLESSNLGSFDVTWAARSNDKAEGKTSPEELIAAAHSTCFSMALSHALAGAGNAPEAIDTTADVTFVPGEGITGIKLSVNGKVPGLTADQFAEFAEEAKKNCPVSQALAGTTITLDVTFTA</sequence>
<dbReference type="InterPro" id="IPR015946">
    <property type="entry name" value="KH_dom-like_a/b"/>
</dbReference>
<keyword evidence="2" id="KW-1185">Reference proteome</keyword>
<accession>A0A4R7T975</accession>
<dbReference type="EMBL" id="SOCE01000001">
    <property type="protein sequence ID" value="TDU87768.1"/>
    <property type="molecule type" value="Genomic_DNA"/>
</dbReference>
<dbReference type="NCBIfam" id="TIGR03562">
    <property type="entry name" value="osmo_induc_OsmC"/>
    <property type="match status" value="1"/>
</dbReference>
<dbReference type="InterPro" id="IPR052707">
    <property type="entry name" value="OsmC_Ohr_Peroxiredoxin"/>
</dbReference>
<dbReference type="Pfam" id="PF02566">
    <property type="entry name" value="OsmC"/>
    <property type="match status" value="1"/>
</dbReference>
<dbReference type="InterPro" id="IPR003718">
    <property type="entry name" value="OsmC/Ohr_fam"/>
</dbReference>
<dbReference type="InterPro" id="IPR019904">
    <property type="entry name" value="Peroxiredoxin_OsmC"/>
</dbReference>